<dbReference type="Proteomes" id="UP001143910">
    <property type="component" value="Unassembled WGS sequence"/>
</dbReference>
<comment type="caution">
    <text evidence="1">The sequence shown here is derived from an EMBL/GenBank/DDBJ whole genome shotgun (WGS) entry which is preliminary data.</text>
</comment>
<evidence type="ECO:0000313" key="2">
    <source>
        <dbReference type="Proteomes" id="UP001143910"/>
    </source>
</evidence>
<protein>
    <submittedName>
        <fullName evidence="1">Uncharacterized protein</fullName>
    </submittedName>
</protein>
<reference evidence="1" key="1">
    <citation type="submission" date="2022-08" db="EMBL/GenBank/DDBJ databases">
        <title>Genome Sequence of Lecanicillium fungicola.</title>
        <authorList>
            <person name="Buettner E."/>
        </authorList>
    </citation>
    <scope>NUCLEOTIDE SEQUENCE</scope>
    <source>
        <strain evidence="1">Babe33</strain>
    </source>
</reference>
<keyword evidence="2" id="KW-1185">Reference proteome</keyword>
<gene>
    <name evidence="1" type="ORF">NQ176_g9920</name>
</gene>
<sequence length="189" mass="20544">MQNMGLYDALHGVQGLTEDMDQQMRTNILGLTRQALGDAEVERVPWQVGKMGQYGPVIEPLDEAFVAEVLTGARPELATVAAPGSSSSLDGIEPGPTVQGEVSALDAYKSSLVPAFVSSMERQMTAEHVCSMLNIPVETLRVFAKALNPEFAWDNLGDKFRAVILGLLANRSARIESRPVRRLFDLTNS</sequence>
<proteinExistence type="predicted"/>
<name>A0ACC1MJM8_9HYPO</name>
<evidence type="ECO:0000313" key="1">
    <source>
        <dbReference type="EMBL" id="KAJ2966913.1"/>
    </source>
</evidence>
<accession>A0ACC1MJM8</accession>
<organism evidence="1 2">
    <name type="scientific">Zarea fungicola</name>
    <dbReference type="NCBI Taxonomy" id="93591"/>
    <lineage>
        <taxon>Eukaryota</taxon>
        <taxon>Fungi</taxon>
        <taxon>Dikarya</taxon>
        <taxon>Ascomycota</taxon>
        <taxon>Pezizomycotina</taxon>
        <taxon>Sordariomycetes</taxon>
        <taxon>Hypocreomycetidae</taxon>
        <taxon>Hypocreales</taxon>
        <taxon>Cordycipitaceae</taxon>
        <taxon>Zarea</taxon>
    </lineage>
</organism>
<dbReference type="EMBL" id="JANJQO010002469">
    <property type="protein sequence ID" value="KAJ2966913.1"/>
    <property type="molecule type" value="Genomic_DNA"/>
</dbReference>